<feature type="domain" description="Ketoreductase" evidence="4">
    <location>
        <begin position="7"/>
        <end position="185"/>
    </location>
</feature>
<comment type="caution">
    <text evidence="5">The sequence shown here is derived from an EMBL/GenBank/DDBJ whole genome shotgun (WGS) entry which is preliminary data.</text>
</comment>
<dbReference type="InterPro" id="IPR020904">
    <property type="entry name" value="Sc_DH/Rdtase_CS"/>
</dbReference>
<gene>
    <name evidence="5" type="ORF">BDD41_3752</name>
</gene>
<sequence length="253" mass="26182">MARFEGKTVFITGGGSGIGAATARRLFDEGANVVVADLQQENANRVVAELGGGDRLLAVAVDVSDDGQVVAAFEAARQRFGAVDYLVNAAGIKGWGSASDTTDELWRSNMAANLDGSFHTCRAYAQASEGRDSGAVVNISSQAGLEGLPARLPYVTSKHGVIGLTRAAAMDLAPRGIRVNCVAPGIINSPFTEAMFADPERARKMRAAHPIGREGRPEEVASVIAFLLSEDASFMTGAVVPVDGGITAGAASF</sequence>
<dbReference type="GO" id="GO:0016491">
    <property type="term" value="F:oxidoreductase activity"/>
    <property type="evidence" value="ECO:0007669"/>
    <property type="project" value="UniProtKB-KW"/>
</dbReference>
<dbReference type="InterPro" id="IPR002347">
    <property type="entry name" value="SDR_fam"/>
</dbReference>
<dbReference type="SUPFAM" id="SSF51735">
    <property type="entry name" value="NAD(P)-binding Rossmann-fold domains"/>
    <property type="match status" value="1"/>
</dbReference>
<dbReference type="Gene3D" id="3.40.50.720">
    <property type="entry name" value="NAD(P)-binding Rossmann-like Domain"/>
    <property type="match status" value="1"/>
</dbReference>
<evidence type="ECO:0000256" key="3">
    <source>
        <dbReference type="ARBA" id="ARBA00023027"/>
    </source>
</evidence>
<dbReference type="PRINTS" id="PR00081">
    <property type="entry name" value="GDHRDH"/>
</dbReference>
<reference evidence="5 6" key="1">
    <citation type="submission" date="2018-08" db="EMBL/GenBank/DDBJ databases">
        <title>Genomic Encyclopedia of Archaeal and Bacterial Type Strains, Phase II (KMG-II): from individual species to whole genera.</title>
        <authorList>
            <person name="Goeker M."/>
        </authorList>
    </citation>
    <scope>NUCLEOTIDE SEQUENCE [LARGE SCALE GENOMIC DNA]</scope>
    <source>
        <strain evidence="5 6">DSM 17099</strain>
    </source>
</reference>
<dbReference type="CDD" id="cd05233">
    <property type="entry name" value="SDR_c"/>
    <property type="match status" value="1"/>
</dbReference>
<dbReference type="InterPro" id="IPR036291">
    <property type="entry name" value="NAD(P)-bd_dom_sf"/>
</dbReference>
<keyword evidence="3" id="KW-0520">NAD</keyword>
<keyword evidence="2" id="KW-0560">Oxidoreductase</keyword>
<evidence type="ECO:0000313" key="6">
    <source>
        <dbReference type="Proteomes" id="UP000256941"/>
    </source>
</evidence>
<dbReference type="PANTHER" id="PTHR24321">
    <property type="entry name" value="DEHYDROGENASES, SHORT CHAIN"/>
    <property type="match status" value="1"/>
</dbReference>
<dbReference type="FunFam" id="3.40.50.720:FF:000084">
    <property type="entry name" value="Short-chain dehydrogenase reductase"/>
    <property type="match status" value="1"/>
</dbReference>
<organism evidence="5 6">
    <name type="scientific">Paracoccus versutus</name>
    <name type="common">Thiobacillus versutus</name>
    <dbReference type="NCBI Taxonomy" id="34007"/>
    <lineage>
        <taxon>Bacteria</taxon>
        <taxon>Pseudomonadati</taxon>
        <taxon>Pseudomonadota</taxon>
        <taxon>Alphaproteobacteria</taxon>
        <taxon>Rhodobacterales</taxon>
        <taxon>Paracoccaceae</taxon>
        <taxon>Paracoccus</taxon>
    </lineage>
</organism>
<evidence type="ECO:0000256" key="1">
    <source>
        <dbReference type="ARBA" id="ARBA00006484"/>
    </source>
</evidence>
<evidence type="ECO:0000259" key="4">
    <source>
        <dbReference type="SMART" id="SM00822"/>
    </source>
</evidence>
<dbReference type="Pfam" id="PF13561">
    <property type="entry name" value="adh_short_C2"/>
    <property type="match status" value="1"/>
</dbReference>
<name>A0A3D9XHW7_PARVE</name>
<dbReference type="PRINTS" id="PR00080">
    <property type="entry name" value="SDRFAMILY"/>
</dbReference>
<evidence type="ECO:0000256" key="2">
    <source>
        <dbReference type="ARBA" id="ARBA00023002"/>
    </source>
</evidence>
<dbReference type="EMBL" id="QTUJ01000003">
    <property type="protein sequence ID" value="REF68683.1"/>
    <property type="molecule type" value="Genomic_DNA"/>
</dbReference>
<proteinExistence type="inferred from homology"/>
<dbReference type="PROSITE" id="PS00061">
    <property type="entry name" value="ADH_SHORT"/>
    <property type="match status" value="1"/>
</dbReference>
<dbReference type="InterPro" id="IPR057326">
    <property type="entry name" value="KR_dom"/>
</dbReference>
<protein>
    <submittedName>
        <fullName evidence="5">NAD(P)-dependent dehydrogenase (Short-subunit alcohol dehydrogenase family)</fullName>
    </submittedName>
</protein>
<dbReference type="NCBIfam" id="NF005559">
    <property type="entry name" value="PRK07231.1"/>
    <property type="match status" value="1"/>
</dbReference>
<dbReference type="PANTHER" id="PTHR24321:SF8">
    <property type="entry name" value="ESTRADIOL 17-BETA-DEHYDROGENASE 8-RELATED"/>
    <property type="match status" value="1"/>
</dbReference>
<dbReference type="RefSeq" id="WP_116222636.1">
    <property type="nucleotide sequence ID" value="NZ_CP038197.1"/>
</dbReference>
<dbReference type="Proteomes" id="UP000256941">
    <property type="component" value="Unassembled WGS sequence"/>
</dbReference>
<dbReference type="SMART" id="SM00822">
    <property type="entry name" value="PKS_KR"/>
    <property type="match status" value="1"/>
</dbReference>
<comment type="similarity">
    <text evidence="1">Belongs to the short-chain dehydrogenases/reductases (SDR) family.</text>
</comment>
<evidence type="ECO:0000313" key="5">
    <source>
        <dbReference type="EMBL" id="REF68683.1"/>
    </source>
</evidence>
<dbReference type="AlphaFoldDB" id="A0A3D9XHW7"/>
<accession>A0A3D9XHW7</accession>